<dbReference type="InterPro" id="IPR000014">
    <property type="entry name" value="PAS"/>
</dbReference>
<reference evidence="6 7" key="1">
    <citation type="submission" date="2023-03" db="EMBL/GenBank/DDBJ databases">
        <title>Thalassotalea loyana LMG 22536T draft genome sequence.</title>
        <authorList>
            <person name="Sawabe T."/>
        </authorList>
    </citation>
    <scope>NUCLEOTIDE SEQUENCE [LARGE SCALE GENOMIC DNA]</scope>
    <source>
        <strain evidence="6 7">LMG 22536</strain>
    </source>
</reference>
<dbReference type="PROSITE" id="PS50883">
    <property type="entry name" value="EAL"/>
    <property type="match status" value="1"/>
</dbReference>
<dbReference type="Gene3D" id="3.20.20.450">
    <property type="entry name" value="EAL domain"/>
    <property type="match status" value="1"/>
</dbReference>
<dbReference type="InterPro" id="IPR001633">
    <property type="entry name" value="EAL_dom"/>
</dbReference>
<feature type="transmembrane region" description="Helical" evidence="1">
    <location>
        <begin position="777"/>
        <end position="799"/>
    </location>
</feature>
<gene>
    <name evidence="6" type="ORF">tloyanaT_29380</name>
</gene>
<dbReference type="SUPFAM" id="SSF55785">
    <property type="entry name" value="PYP-like sensor domain (PAS domain)"/>
    <property type="match status" value="2"/>
</dbReference>
<comment type="caution">
    <text evidence="6">The sequence shown here is derived from an EMBL/GenBank/DDBJ whole genome shotgun (WGS) entry which is preliminary data.</text>
</comment>
<dbReference type="Gene3D" id="3.30.70.270">
    <property type="match status" value="1"/>
</dbReference>
<dbReference type="SMART" id="SM00052">
    <property type="entry name" value="EAL"/>
    <property type="match status" value="1"/>
</dbReference>
<dbReference type="InterPro" id="IPR013655">
    <property type="entry name" value="PAS_fold_3"/>
</dbReference>
<evidence type="ECO:0000259" key="3">
    <source>
        <dbReference type="PROSITE" id="PS50113"/>
    </source>
</evidence>
<evidence type="ECO:0000313" key="7">
    <source>
        <dbReference type="Proteomes" id="UP001157134"/>
    </source>
</evidence>
<dbReference type="Gene3D" id="2.60.40.10">
    <property type="entry name" value="Immunoglobulins"/>
    <property type="match status" value="1"/>
</dbReference>
<dbReference type="SUPFAM" id="SSF63829">
    <property type="entry name" value="Calcium-dependent phosphotriesterase"/>
    <property type="match status" value="2"/>
</dbReference>
<organism evidence="6 7">
    <name type="scientific">Thalassotalea loyana</name>
    <dbReference type="NCBI Taxonomy" id="280483"/>
    <lineage>
        <taxon>Bacteria</taxon>
        <taxon>Pseudomonadati</taxon>
        <taxon>Pseudomonadota</taxon>
        <taxon>Gammaproteobacteria</taxon>
        <taxon>Alteromonadales</taxon>
        <taxon>Colwelliaceae</taxon>
        <taxon>Thalassotalea</taxon>
    </lineage>
</organism>
<dbReference type="InterPro" id="IPR000700">
    <property type="entry name" value="PAS-assoc_C"/>
</dbReference>
<dbReference type="Pfam" id="PF07495">
    <property type="entry name" value="Y_Y_Y"/>
    <property type="match status" value="1"/>
</dbReference>
<feature type="domain" description="PAC" evidence="3">
    <location>
        <begin position="889"/>
        <end position="942"/>
    </location>
</feature>
<dbReference type="InterPro" id="IPR035965">
    <property type="entry name" value="PAS-like_dom_sf"/>
</dbReference>
<dbReference type="InterPro" id="IPR052155">
    <property type="entry name" value="Biofilm_reg_signaling"/>
</dbReference>
<dbReference type="PROSITE" id="PS50887">
    <property type="entry name" value="GGDEF"/>
    <property type="match status" value="1"/>
</dbReference>
<dbReference type="SUPFAM" id="SSF141868">
    <property type="entry name" value="EAL domain-like"/>
    <property type="match status" value="1"/>
</dbReference>
<dbReference type="Gene3D" id="3.30.450.20">
    <property type="entry name" value="PAS domain"/>
    <property type="match status" value="2"/>
</dbReference>
<dbReference type="InterPro" id="IPR011123">
    <property type="entry name" value="Y_Y_Y"/>
</dbReference>
<dbReference type="CDD" id="cd01949">
    <property type="entry name" value="GGDEF"/>
    <property type="match status" value="1"/>
</dbReference>
<evidence type="ECO:0000259" key="2">
    <source>
        <dbReference type="PROSITE" id="PS50112"/>
    </source>
</evidence>
<dbReference type="InterPro" id="IPR000160">
    <property type="entry name" value="GGDEF_dom"/>
</dbReference>
<dbReference type="Pfam" id="PF00563">
    <property type="entry name" value="EAL"/>
    <property type="match status" value="1"/>
</dbReference>
<dbReference type="InterPro" id="IPR035919">
    <property type="entry name" value="EAL_sf"/>
</dbReference>
<dbReference type="PANTHER" id="PTHR44757">
    <property type="entry name" value="DIGUANYLATE CYCLASE DGCP"/>
    <property type="match status" value="1"/>
</dbReference>
<keyword evidence="1" id="KW-0472">Membrane</keyword>
<dbReference type="InterPro" id="IPR013783">
    <property type="entry name" value="Ig-like_fold"/>
</dbReference>
<proteinExistence type="predicted"/>
<keyword evidence="1" id="KW-0812">Transmembrane</keyword>
<keyword evidence="7" id="KW-1185">Reference proteome</keyword>
<dbReference type="InterPro" id="IPR011110">
    <property type="entry name" value="Reg_prop"/>
</dbReference>
<dbReference type="Pfam" id="PF13426">
    <property type="entry name" value="PAS_9"/>
    <property type="match status" value="1"/>
</dbReference>
<dbReference type="NCBIfam" id="TIGR00229">
    <property type="entry name" value="sensory_box"/>
    <property type="match status" value="1"/>
</dbReference>
<sequence>MLFSRSKNLVGFACLFQLALLFVFSPVSNASTFSQELKFDRFLTEHGLSQSTIIDIAEDHQGFIWLATEEGLNRFDGENFHYYKRDNGDSNSIASNFIRTILVDQSNTLWVGTANGLSKYNRQLDNFENYYHVSDDPGTLADGEVWDIYQDNSGNIWVSTVSGLHKFDEENNNFRKIRIRGFEHKLKEVINIYQDKKGNYWFGTYGNGVFISNEALSFTFVLSEGTNKYDFTLNANSLFDITYFDEKYWLATDIGVYSLDKDLSNLKPIETVNSSENSFPIRSIAIYDENTLWFASANGLIIYNTNSNEISIQKSASISSSLSSNKTRKIYKSSLGTMYVGSSKGLSVFSPMYSLFEHLPIAYTEGGASIEQLLELPDGSILLSGETTGLNKMTGTNLVPVTLPFADSINTLKLINSEYVLAITYQQEIYKIKVKDFSFVKLSAIDISTNYLTPSQVAIDGETLWFVDSQNQLNSLNLQAENSSPILHDITAKSLFMQNRQLWFFNESGIYTANSYGRNPIGGDIATKYDIALSDYEKMVVDNDNVWLTSSDIGVLLIKTDGSQQTYNTNNGLINNMINSLVIDDNHNAWVSTTNGVSVLSPETGKSVNFYTDYKLQINEAMYSSAIFTKDHHFYYGGLNGIHKVDTELALSIKQEIHQPVLSNLRILNKNIVPLTGKKSILKNQLSETETFTLNHKDSPFTIEFVSPNPTLMEQLIYRYKLEGLDEEWIETDHSNKRATYTNLSAGLYTFNVEAFDKYYPDVVKSASVKINILPPWWLSSKALFVYILMFLAIVAYFIQQARYKRQYNLQIKKSEERLKLSLWGSGDEMWDWNISTGKIYRSNIWGILDFPQDGRRNLGTDQTNIHPQDIPRVREALNEHFEDDSTHFEATYRVKGKNDKWMWILDRGKIVERNKNNEATRMTGTLKDISHIKTAEERLKLFAKCIENISDAVIIYDRQFITVDVNKAYQKITGKNRQSMLGTSMKFTRYSEAFNQNVKKHLITKGSWHGEVESLRNNNDLYLTDLNIDVIRDENNNISHFVGVFSDITQRKKTEAELRKLANSDTLTGLPNRSYFQANQAKLVKNKTPHALLVFDLDNFKKINDSMGHEVGDVLLCKVAERILNVGRKQDSVYRLGGDEFSLIIEDTNDIHTITTIAKDILKTIAQPLKLKNQELVLYSSIGIVLFPEDGATPQELLKNADTAMYHAKDQGGNKYQFFSESMNKQAVKRLQIENLIRHGLKEDYFSVFYQPKIEISTGKISGMEALVRFETPTKGIISPGVFIPVSEETGQIIGIGEVVLRKSCIATKKWVDAGLFNGRITVNLSAVQFTQPNLVKVISDILEETGLEAKYLELEITEGTVMDSPQEAIDTMLQIRAMGINLSLDDFGTGYSSLAYLKKFPLNTLKIDKAFVDDIEISDQGRNMVATIVTIAHNLGLNVVAEGVETEPQLSFLSGLRCEQMQGYLYSKPLSEKDFQNYLVSYRTTDKSTKFTT</sequence>
<dbReference type="CDD" id="cd00130">
    <property type="entry name" value="PAS"/>
    <property type="match status" value="1"/>
</dbReference>
<dbReference type="SMART" id="SM00267">
    <property type="entry name" value="GGDEF"/>
    <property type="match status" value="1"/>
</dbReference>
<dbReference type="SUPFAM" id="SSF55073">
    <property type="entry name" value="Nucleotide cyclase"/>
    <property type="match status" value="1"/>
</dbReference>
<dbReference type="Pfam" id="PF00990">
    <property type="entry name" value="GGDEF"/>
    <property type="match status" value="1"/>
</dbReference>
<dbReference type="Pfam" id="PF07494">
    <property type="entry name" value="Reg_prop"/>
    <property type="match status" value="4"/>
</dbReference>
<name>A0ABQ6HF02_9GAMM</name>
<feature type="domain" description="GGDEF" evidence="5">
    <location>
        <begin position="1089"/>
        <end position="1222"/>
    </location>
</feature>
<dbReference type="SMART" id="SM00086">
    <property type="entry name" value="PAC"/>
    <property type="match status" value="2"/>
</dbReference>
<evidence type="ECO:0000313" key="6">
    <source>
        <dbReference type="EMBL" id="GLX86685.1"/>
    </source>
</evidence>
<dbReference type="InterPro" id="IPR029787">
    <property type="entry name" value="Nucleotide_cyclase"/>
</dbReference>
<dbReference type="PROSITE" id="PS50112">
    <property type="entry name" value="PAS"/>
    <property type="match status" value="1"/>
</dbReference>
<dbReference type="Proteomes" id="UP001157134">
    <property type="component" value="Unassembled WGS sequence"/>
</dbReference>
<dbReference type="InterPro" id="IPR001610">
    <property type="entry name" value="PAC"/>
</dbReference>
<feature type="domain" description="PAS" evidence="2">
    <location>
        <begin position="939"/>
        <end position="986"/>
    </location>
</feature>
<feature type="domain" description="EAL" evidence="4">
    <location>
        <begin position="1231"/>
        <end position="1485"/>
    </location>
</feature>
<evidence type="ECO:0000259" key="5">
    <source>
        <dbReference type="PROSITE" id="PS50887"/>
    </source>
</evidence>
<keyword evidence="1" id="KW-1133">Transmembrane helix</keyword>
<dbReference type="InterPro" id="IPR043128">
    <property type="entry name" value="Rev_trsase/Diguanyl_cyclase"/>
</dbReference>
<dbReference type="PROSITE" id="PS50113">
    <property type="entry name" value="PAC"/>
    <property type="match status" value="2"/>
</dbReference>
<dbReference type="InterPro" id="IPR015943">
    <property type="entry name" value="WD40/YVTN_repeat-like_dom_sf"/>
</dbReference>
<protein>
    <submittedName>
        <fullName evidence="6">Diguanylate cyclase</fullName>
    </submittedName>
</protein>
<dbReference type="CDD" id="cd01948">
    <property type="entry name" value="EAL"/>
    <property type="match status" value="1"/>
</dbReference>
<dbReference type="PANTHER" id="PTHR44757:SF2">
    <property type="entry name" value="BIOFILM ARCHITECTURE MAINTENANCE PROTEIN MBAA"/>
    <property type="match status" value="1"/>
</dbReference>
<dbReference type="RefSeq" id="WP_284299957.1">
    <property type="nucleotide sequence ID" value="NZ_BSSV01000007.1"/>
</dbReference>
<dbReference type="EMBL" id="BSSV01000007">
    <property type="protein sequence ID" value="GLX86685.1"/>
    <property type="molecule type" value="Genomic_DNA"/>
</dbReference>
<feature type="domain" description="PAC" evidence="3">
    <location>
        <begin position="1009"/>
        <end position="1061"/>
    </location>
</feature>
<evidence type="ECO:0000259" key="4">
    <source>
        <dbReference type="PROSITE" id="PS50883"/>
    </source>
</evidence>
<dbReference type="Gene3D" id="2.130.10.10">
    <property type="entry name" value="YVTN repeat-like/Quinoprotein amine dehydrogenase"/>
    <property type="match status" value="2"/>
</dbReference>
<dbReference type="NCBIfam" id="TIGR00254">
    <property type="entry name" value="GGDEF"/>
    <property type="match status" value="1"/>
</dbReference>
<evidence type="ECO:0000256" key="1">
    <source>
        <dbReference type="SAM" id="Phobius"/>
    </source>
</evidence>
<dbReference type="Pfam" id="PF08447">
    <property type="entry name" value="PAS_3"/>
    <property type="match status" value="1"/>
</dbReference>
<accession>A0ABQ6HF02</accession>